<dbReference type="AlphaFoldDB" id="A0A8J3PFS6"/>
<dbReference type="Proteomes" id="UP000660339">
    <property type="component" value="Unassembled WGS sequence"/>
</dbReference>
<proteinExistence type="predicted"/>
<dbReference type="EMBL" id="BONJ01000020">
    <property type="protein sequence ID" value="GIG15527.1"/>
    <property type="molecule type" value="Genomic_DNA"/>
</dbReference>
<sequence length="144" mass="15422">MNGAEHYLEAERLTALAMDSFTDPEGGYDDSDGDPSAKELATRAYVHTEARGDASVYLAAAQIHATLALAAATALNSTHHYVGDSREITEWARIAQPDAMATKPCPDGCRDIHGDGCLPRCIDLRNARDAQAAKPAPIDEEPPF</sequence>
<gene>
    <name evidence="1" type="ORF">Cme02nite_38590</name>
</gene>
<comment type="caution">
    <text evidence="1">The sequence shown here is derived from an EMBL/GenBank/DDBJ whole genome shotgun (WGS) entry which is preliminary data.</text>
</comment>
<dbReference type="RefSeq" id="WP_166379931.1">
    <property type="nucleotide sequence ID" value="NZ_BAAATT010000005.1"/>
</dbReference>
<evidence type="ECO:0000313" key="2">
    <source>
        <dbReference type="Proteomes" id="UP000660339"/>
    </source>
</evidence>
<protein>
    <submittedName>
        <fullName evidence="1">Uncharacterized protein</fullName>
    </submittedName>
</protein>
<keyword evidence="2" id="KW-1185">Reference proteome</keyword>
<evidence type="ECO:0000313" key="1">
    <source>
        <dbReference type="EMBL" id="GIG15527.1"/>
    </source>
</evidence>
<accession>A0A8J3PFS6</accession>
<organism evidence="1 2">
    <name type="scientific">Catellatospora methionotrophica</name>
    <dbReference type="NCBI Taxonomy" id="121620"/>
    <lineage>
        <taxon>Bacteria</taxon>
        <taxon>Bacillati</taxon>
        <taxon>Actinomycetota</taxon>
        <taxon>Actinomycetes</taxon>
        <taxon>Micromonosporales</taxon>
        <taxon>Micromonosporaceae</taxon>
        <taxon>Catellatospora</taxon>
    </lineage>
</organism>
<reference evidence="1" key="1">
    <citation type="submission" date="2021-01" db="EMBL/GenBank/DDBJ databases">
        <title>Whole genome shotgun sequence of Catellatospora methionotrophica NBRC 14553.</title>
        <authorList>
            <person name="Komaki H."/>
            <person name="Tamura T."/>
        </authorList>
    </citation>
    <scope>NUCLEOTIDE SEQUENCE</scope>
    <source>
        <strain evidence="1">NBRC 14553</strain>
    </source>
</reference>
<name>A0A8J3PFS6_9ACTN</name>